<sequence length="128" mass="13922">MAATPARRRRRVLVRDGGADPRVDGGPRRLPRPPPPAARGPRRQLLQGPPRFPPWISRGPPTDWRALFAALSVSVLRGWVRAGQDVGAAGRRVDGVPPAGARRELAQAAIRMRPGALARYAARVRAYC</sequence>
<feature type="region of interest" description="Disordered" evidence="1">
    <location>
        <begin position="1"/>
        <end position="57"/>
    </location>
</feature>
<comment type="caution">
    <text evidence="2">The sequence shown here is derived from an EMBL/GenBank/DDBJ whole genome shotgun (WGS) entry which is preliminary data.</text>
</comment>
<proteinExistence type="predicted"/>
<accession>A0A8T0UHT7</accession>
<dbReference type="EMBL" id="CM029042">
    <property type="protein sequence ID" value="KAG2622090.1"/>
    <property type="molecule type" value="Genomic_DNA"/>
</dbReference>
<evidence type="ECO:0000313" key="3">
    <source>
        <dbReference type="Proteomes" id="UP000823388"/>
    </source>
</evidence>
<gene>
    <name evidence="2" type="ORF">PVAP13_3NG285482</name>
</gene>
<protein>
    <submittedName>
        <fullName evidence="2">Uncharacterized protein</fullName>
    </submittedName>
</protein>
<organism evidence="2 3">
    <name type="scientific">Panicum virgatum</name>
    <name type="common">Blackwell switchgrass</name>
    <dbReference type="NCBI Taxonomy" id="38727"/>
    <lineage>
        <taxon>Eukaryota</taxon>
        <taxon>Viridiplantae</taxon>
        <taxon>Streptophyta</taxon>
        <taxon>Embryophyta</taxon>
        <taxon>Tracheophyta</taxon>
        <taxon>Spermatophyta</taxon>
        <taxon>Magnoliopsida</taxon>
        <taxon>Liliopsida</taxon>
        <taxon>Poales</taxon>
        <taxon>Poaceae</taxon>
        <taxon>PACMAD clade</taxon>
        <taxon>Panicoideae</taxon>
        <taxon>Panicodae</taxon>
        <taxon>Paniceae</taxon>
        <taxon>Panicinae</taxon>
        <taxon>Panicum</taxon>
        <taxon>Panicum sect. Hiantes</taxon>
    </lineage>
</organism>
<feature type="compositionally biased region" description="Basic and acidic residues" evidence="1">
    <location>
        <begin position="13"/>
        <end position="27"/>
    </location>
</feature>
<feature type="compositionally biased region" description="Basic residues" evidence="1">
    <location>
        <begin position="1"/>
        <end position="12"/>
    </location>
</feature>
<evidence type="ECO:0000256" key="1">
    <source>
        <dbReference type="SAM" id="MobiDB-lite"/>
    </source>
</evidence>
<dbReference type="AlphaFoldDB" id="A0A8T0UHT7"/>
<evidence type="ECO:0000313" key="2">
    <source>
        <dbReference type="EMBL" id="KAG2622090.1"/>
    </source>
</evidence>
<name>A0A8T0UHT7_PANVG</name>
<dbReference type="Proteomes" id="UP000823388">
    <property type="component" value="Chromosome 3N"/>
</dbReference>
<reference evidence="2" key="1">
    <citation type="submission" date="2020-05" db="EMBL/GenBank/DDBJ databases">
        <title>WGS assembly of Panicum virgatum.</title>
        <authorList>
            <person name="Lovell J.T."/>
            <person name="Jenkins J."/>
            <person name="Shu S."/>
            <person name="Juenger T.E."/>
            <person name="Schmutz J."/>
        </authorList>
    </citation>
    <scope>NUCLEOTIDE SEQUENCE</scope>
    <source>
        <strain evidence="2">AP13</strain>
    </source>
</reference>
<keyword evidence="3" id="KW-1185">Reference proteome</keyword>